<dbReference type="InterPro" id="IPR031936">
    <property type="entry name" value="DUF4771"/>
</dbReference>
<protein>
    <submittedName>
        <fullName evidence="4">Uncharacterized protein LOC113498849</fullName>
    </submittedName>
</protein>
<proteinExistence type="predicted"/>
<organism evidence="3 4">
    <name type="scientific">Trichoplusia ni</name>
    <name type="common">Cabbage looper</name>
    <dbReference type="NCBI Taxonomy" id="7111"/>
    <lineage>
        <taxon>Eukaryota</taxon>
        <taxon>Metazoa</taxon>
        <taxon>Ecdysozoa</taxon>
        <taxon>Arthropoda</taxon>
        <taxon>Hexapoda</taxon>
        <taxon>Insecta</taxon>
        <taxon>Pterygota</taxon>
        <taxon>Neoptera</taxon>
        <taxon>Endopterygota</taxon>
        <taxon>Lepidoptera</taxon>
        <taxon>Glossata</taxon>
        <taxon>Ditrysia</taxon>
        <taxon>Noctuoidea</taxon>
        <taxon>Noctuidae</taxon>
        <taxon>Plusiinae</taxon>
        <taxon>Trichoplusia</taxon>
    </lineage>
</organism>
<evidence type="ECO:0000259" key="1">
    <source>
        <dbReference type="Pfam" id="PF15994"/>
    </source>
</evidence>
<reference evidence="4" key="1">
    <citation type="submission" date="2025-08" db="UniProtKB">
        <authorList>
            <consortium name="RefSeq"/>
        </authorList>
    </citation>
    <scope>IDENTIFICATION</scope>
</reference>
<feature type="domain" description="DUF4770" evidence="1">
    <location>
        <begin position="116"/>
        <end position="205"/>
    </location>
</feature>
<dbReference type="Proteomes" id="UP000322000">
    <property type="component" value="Chromosome 11"/>
</dbReference>
<evidence type="ECO:0000313" key="3">
    <source>
        <dbReference type="Proteomes" id="UP000322000"/>
    </source>
</evidence>
<dbReference type="KEGG" id="tnl:113498849"/>
<sequence length="655" mass="77611">MGKFKMPTVQQYLKKKTIYGKKKDPIWVILEKEMLDRVAQNKPYNERAGRWLRFLKDLRYHYFCEERKKTKRLMKEAGPAWYIELSSFQKDVLVHLKQNIHQDLLEDLPRRMRQALSDLGITLKIPKKTLMDAMRYSEDPGVFIWTLYKAIYKRSPSELLPKYDMNAMILMSCLVFIDLEECTEKLENLTHFDKPKEVVPKKRKRRNSQPSCKYGEYLQKTYVPLYVTRTNYVNKSKQRSKPLPLGYKFRLRSDESYADLCNDDSFLEKRKERNKKEKQKERICNYKFWEAPSTLRNTDPKMVAYVNKLRMLKKKARARYKEPYKNVQYLISGVSFTGGRPHYILANVSLLPTGYIPINGGIVVTRNGESVTCIIGFWKYPRDIEDKCDITCDCMTKWEGVVMDYLKESKCRCGHLYDFYHESQKSTEKYFYPPTRHGPFWVDAAKIYQMDPMEDFIRDTFRDALKSKEATPTVSAPTISASGLKESELLSAFMADLTDTPLLTPHLPESNLLNSLQEWVRKRVKGKITGKQHKRMLLKSQRRWLDLKHLDHRARAFRIPFTLKQLENMKWSHRKLVQKLFEILLEDFVDRNRRKQCEQTRLWWATMKYDAYPSKAFLDIFFTYMPGRMKDTHLINPYSSDLTPKCGAKTCPLDT</sequence>
<dbReference type="AlphaFoldDB" id="A0A7E5W2E7"/>
<dbReference type="OrthoDB" id="289250at2759"/>
<dbReference type="InParanoid" id="A0A7E5W2E7"/>
<dbReference type="PANTHER" id="PTHR41967:SF6">
    <property type="entry name" value="FI19406P1-RELATED"/>
    <property type="match status" value="1"/>
</dbReference>
<accession>A0A7E5W2E7</accession>
<dbReference type="RefSeq" id="XP_026734795.1">
    <property type="nucleotide sequence ID" value="XM_026878994.1"/>
</dbReference>
<evidence type="ECO:0000259" key="2">
    <source>
        <dbReference type="Pfam" id="PF15995"/>
    </source>
</evidence>
<dbReference type="Pfam" id="PF15994">
    <property type="entry name" value="DUF4770"/>
    <property type="match status" value="1"/>
</dbReference>
<dbReference type="PANTHER" id="PTHR41967">
    <property type="entry name" value="FI19406P1-RELATED"/>
    <property type="match status" value="1"/>
</dbReference>
<gene>
    <name evidence="4" type="primary">LOC113498849</name>
</gene>
<feature type="domain" description="DUF4771" evidence="2">
    <location>
        <begin position="499"/>
        <end position="631"/>
    </location>
</feature>
<name>A0A7E5W2E7_TRINI</name>
<dbReference type="InterPro" id="IPR031935">
    <property type="entry name" value="DUF4770"/>
</dbReference>
<evidence type="ECO:0000313" key="4">
    <source>
        <dbReference type="RefSeq" id="XP_026734795.1"/>
    </source>
</evidence>
<dbReference type="GeneID" id="113498849"/>
<keyword evidence="3" id="KW-1185">Reference proteome</keyword>
<dbReference type="Pfam" id="PF15995">
    <property type="entry name" value="DUF4771"/>
    <property type="match status" value="1"/>
</dbReference>